<dbReference type="GO" id="GO:0000976">
    <property type="term" value="F:transcription cis-regulatory region binding"/>
    <property type="evidence" value="ECO:0007669"/>
    <property type="project" value="TreeGrafter"/>
</dbReference>
<reference evidence="8" key="1">
    <citation type="submission" date="2021-01" db="EMBL/GenBank/DDBJ databases">
        <title>Whole genome shotgun sequence of Virgisporangium aliadipatigenens NBRC 105644.</title>
        <authorList>
            <person name="Komaki H."/>
            <person name="Tamura T."/>
        </authorList>
    </citation>
    <scope>NUCLEOTIDE SEQUENCE</scope>
    <source>
        <strain evidence="8">NBRC 105644</strain>
    </source>
</reference>
<dbReference type="GO" id="GO:0005829">
    <property type="term" value="C:cytosol"/>
    <property type="evidence" value="ECO:0007669"/>
    <property type="project" value="TreeGrafter"/>
</dbReference>
<evidence type="ECO:0000259" key="7">
    <source>
        <dbReference type="PROSITE" id="PS50110"/>
    </source>
</evidence>
<keyword evidence="9" id="KW-1185">Reference proteome</keyword>
<dbReference type="PANTHER" id="PTHR48111">
    <property type="entry name" value="REGULATOR OF RPOS"/>
    <property type="match status" value="1"/>
</dbReference>
<dbReference type="SUPFAM" id="SSF52172">
    <property type="entry name" value="CheY-like"/>
    <property type="match status" value="1"/>
</dbReference>
<dbReference type="PROSITE" id="PS50110">
    <property type="entry name" value="RESPONSE_REGULATORY"/>
    <property type="match status" value="1"/>
</dbReference>
<dbReference type="Proteomes" id="UP000619260">
    <property type="component" value="Unassembled WGS sequence"/>
</dbReference>
<feature type="modified residue" description="4-aspartylphosphate" evidence="6">
    <location>
        <position position="52"/>
    </location>
</feature>
<evidence type="ECO:0000256" key="2">
    <source>
        <dbReference type="ARBA" id="ARBA00023012"/>
    </source>
</evidence>
<keyword evidence="5" id="KW-0804">Transcription</keyword>
<dbReference type="GO" id="GO:0032993">
    <property type="term" value="C:protein-DNA complex"/>
    <property type="evidence" value="ECO:0007669"/>
    <property type="project" value="TreeGrafter"/>
</dbReference>
<dbReference type="PANTHER" id="PTHR48111:SF1">
    <property type="entry name" value="TWO-COMPONENT RESPONSE REGULATOR ORR33"/>
    <property type="match status" value="1"/>
</dbReference>
<dbReference type="SMART" id="SM00448">
    <property type="entry name" value="REC"/>
    <property type="match status" value="1"/>
</dbReference>
<evidence type="ECO:0000256" key="4">
    <source>
        <dbReference type="ARBA" id="ARBA00023125"/>
    </source>
</evidence>
<name>A0A8J4DUW4_9ACTN</name>
<dbReference type="Gene3D" id="3.40.50.2300">
    <property type="match status" value="1"/>
</dbReference>
<keyword evidence="3" id="KW-0805">Transcription regulation</keyword>
<accession>A0A8J4DUW4</accession>
<feature type="domain" description="Response regulatory" evidence="7">
    <location>
        <begin position="3"/>
        <end position="119"/>
    </location>
</feature>
<evidence type="ECO:0000313" key="9">
    <source>
        <dbReference type="Proteomes" id="UP000619260"/>
    </source>
</evidence>
<dbReference type="GO" id="GO:0006355">
    <property type="term" value="P:regulation of DNA-templated transcription"/>
    <property type="evidence" value="ECO:0007669"/>
    <property type="project" value="TreeGrafter"/>
</dbReference>
<protein>
    <recommendedName>
        <fullName evidence="7">Response regulatory domain-containing protein</fullName>
    </recommendedName>
</protein>
<evidence type="ECO:0000313" key="8">
    <source>
        <dbReference type="EMBL" id="GIJ51219.1"/>
    </source>
</evidence>
<dbReference type="FunFam" id="3.40.50.2300:FF:000001">
    <property type="entry name" value="DNA-binding response regulator PhoB"/>
    <property type="match status" value="1"/>
</dbReference>
<evidence type="ECO:0000256" key="1">
    <source>
        <dbReference type="ARBA" id="ARBA00022553"/>
    </source>
</evidence>
<dbReference type="Pfam" id="PF00072">
    <property type="entry name" value="Response_reg"/>
    <property type="match status" value="1"/>
</dbReference>
<proteinExistence type="predicted"/>
<gene>
    <name evidence="8" type="ORF">Val02_81050</name>
</gene>
<evidence type="ECO:0000256" key="5">
    <source>
        <dbReference type="ARBA" id="ARBA00023163"/>
    </source>
</evidence>
<dbReference type="EMBL" id="BOPF01000045">
    <property type="protein sequence ID" value="GIJ51219.1"/>
    <property type="molecule type" value="Genomic_DNA"/>
</dbReference>
<evidence type="ECO:0000256" key="6">
    <source>
        <dbReference type="PROSITE-ProRule" id="PRU00169"/>
    </source>
</evidence>
<evidence type="ECO:0000256" key="3">
    <source>
        <dbReference type="ARBA" id="ARBA00023015"/>
    </source>
</evidence>
<organism evidence="8 9">
    <name type="scientific">Virgisporangium aliadipatigenens</name>
    <dbReference type="NCBI Taxonomy" id="741659"/>
    <lineage>
        <taxon>Bacteria</taxon>
        <taxon>Bacillati</taxon>
        <taxon>Actinomycetota</taxon>
        <taxon>Actinomycetes</taxon>
        <taxon>Micromonosporales</taxon>
        <taxon>Micromonosporaceae</taxon>
        <taxon>Virgisporangium</taxon>
    </lineage>
</organism>
<dbReference type="GO" id="GO:0000156">
    <property type="term" value="F:phosphorelay response regulator activity"/>
    <property type="evidence" value="ECO:0007669"/>
    <property type="project" value="TreeGrafter"/>
</dbReference>
<dbReference type="InterPro" id="IPR001789">
    <property type="entry name" value="Sig_transdc_resp-reg_receiver"/>
</dbReference>
<keyword evidence="2" id="KW-0902">Two-component regulatory system</keyword>
<sequence>MTTVLYADDDYDLRDLAAFKLEGAGYTVFTAPDGRTALALAENGGIDVVLLDVMMPDTDGIEVCRRLRANPATADVPIVLLTAASNPAAIERGYEAGADDYILKPFSVRELPGLVGAVQRRRRSATSL</sequence>
<dbReference type="InterPro" id="IPR011006">
    <property type="entry name" value="CheY-like_superfamily"/>
</dbReference>
<keyword evidence="4" id="KW-0238">DNA-binding</keyword>
<comment type="caution">
    <text evidence="8">The sequence shown here is derived from an EMBL/GenBank/DDBJ whole genome shotgun (WGS) entry which is preliminary data.</text>
</comment>
<dbReference type="AlphaFoldDB" id="A0A8J4DUW4"/>
<dbReference type="InterPro" id="IPR039420">
    <property type="entry name" value="WalR-like"/>
</dbReference>
<keyword evidence="1 6" id="KW-0597">Phosphoprotein</keyword>
<dbReference type="RefSeq" id="WP_203904630.1">
    <property type="nucleotide sequence ID" value="NZ_BOPF01000045.1"/>
</dbReference>